<reference evidence="16 18" key="1">
    <citation type="journal article" date="2022" name="bioRxiv">
        <title>Prophages regulate Shewanella fidelis 3313 motility and biofilm formation: implications for gut colonization dynamics in Ciona robusta.</title>
        <authorList>
            <person name="Natarajan O."/>
            <person name="Gibboney S.L."/>
            <person name="Young M.N."/>
            <person name="Lim S.J."/>
            <person name="Pluta N."/>
            <person name="Atkinson C.G."/>
            <person name="Leigh B.A."/>
            <person name="Liberti A."/>
            <person name="Kees E.D."/>
            <person name="Breitbart M."/>
            <person name="Gralnick J.A."/>
            <person name="Dishaw L.J."/>
        </authorList>
    </citation>
    <scope>NUCLEOTIDE SEQUENCE [LARGE SCALE GENOMIC DNA]</scope>
    <source>
        <strain evidence="16 18">JG4066</strain>
    </source>
</reference>
<evidence type="ECO:0000259" key="14">
    <source>
        <dbReference type="Pfam" id="PF00117"/>
    </source>
</evidence>
<evidence type="ECO:0000256" key="5">
    <source>
        <dbReference type="ARBA" id="ARBA00022605"/>
    </source>
</evidence>
<dbReference type="SUPFAM" id="SSF52317">
    <property type="entry name" value="Class I glutamine amidotransferase-like"/>
    <property type="match status" value="1"/>
</dbReference>
<dbReference type="NCBIfam" id="TIGR01855">
    <property type="entry name" value="IMP_synth_hisH"/>
    <property type="match status" value="1"/>
</dbReference>
<dbReference type="InterPro" id="IPR010139">
    <property type="entry name" value="Imidazole-glycPsynth_HisH"/>
</dbReference>
<dbReference type="PROSITE" id="PS51273">
    <property type="entry name" value="GATASE_TYPE_1"/>
    <property type="match status" value="1"/>
</dbReference>
<dbReference type="PANTHER" id="PTHR42701:SF1">
    <property type="entry name" value="IMIDAZOLE GLYCEROL PHOSPHATE SYNTHASE SUBUNIT HISH"/>
    <property type="match status" value="1"/>
</dbReference>
<dbReference type="PRINTS" id="PR00097">
    <property type="entry name" value="ANTSNTHASEII"/>
</dbReference>
<feature type="active site" evidence="12 13">
    <location>
        <position position="200"/>
    </location>
</feature>
<evidence type="ECO:0000256" key="8">
    <source>
        <dbReference type="ARBA" id="ARBA00023102"/>
    </source>
</evidence>
<dbReference type="EMBL" id="JAPMLE010000001">
    <property type="protein sequence ID" value="MDR8524124.1"/>
    <property type="molecule type" value="Genomic_DNA"/>
</dbReference>
<dbReference type="Proteomes" id="UP001271263">
    <property type="component" value="Unassembled WGS sequence"/>
</dbReference>
<dbReference type="InterPro" id="IPR029062">
    <property type="entry name" value="Class_I_gatase-like"/>
</dbReference>
<dbReference type="EMBL" id="JAPMLD010000002">
    <property type="protein sequence ID" value="MDW4823441.1"/>
    <property type="molecule type" value="Genomic_DNA"/>
</dbReference>
<dbReference type="EC" id="3.5.1.2" evidence="12"/>
<keyword evidence="18" id="KW-1185">Reference proteome</keyword>
<dbReference type="RefSeq" id="WP_310654859.1">
    <property type="nucleotide sequence ID" value="NZ_JAPMLA010000001.1"/>
</dbReference>
<sequence length="236" mass="25528">MNQLTTDPARTAIVGNTVIIDTGCANLSSVRYAFERLMTDLERECLFVSDDIELIKSAERVILPGVGTAKAAMTALQNKGLIELISSLKQPVLGVCLGMQMLTRSSKERGNSAQDCQCLGIIDTEVEQLDSKGLPLPHMGWNQITPSAHPIFNGVSQGCYVYFVHSYRAPISEFTIAAAKHGEGFSAAIAKDNFIGLQFHPEKSSQAGATMLKNFLNMTKDTFAATAAMPVNKDLL</sequence>
<dbReference type="PIRSF" id="PIRSF000495">
    <property type="entry name" value="Amidotransf_hisH"/>
    <property type="match status" value="1"/>
</dbReference>
<dbReference type="FunFam" id="3.40.50.880:FF:000009">
    <property type="entry name" value="Imidazole glycerol phosphate synthase subunit HisH"/>
    <property type="match status" value="1"/>
</dbReference>
<keyword evidence="6 12" id="KW-0378">Hydrolase</keyword>
<evidence type="ECO:0000256" key="11">
    <source>
        <dbReference type="ARBA" id="ARBA00049534"/>
    </source>
</evidence>
<feature type="active site" description="Nucleophile" evidence="12 13">
    <location>
        <position position="96"/>
    </location>
</feature>
<proteinExistence type="inferred from homology"/>
<feature type="active site" evidence="12 13">
    <location>
        <position position="202"/>
    </location>
</feature>
<dbReference type="EC" id="4.3.2.10" evidence="12"/>
<evidence type="ECO:0000256" key="6">
    <source>
        <dbReference type="ARBA" id="ARBA00022801"/>
    </source>
</evidence>
<comment type="caution">
    <text evidence="15">The sequence shown here is derived from an EMBL/GenBank/DDBJ whole genome shotgun (WGS) entry which is preliminary data.</text>
</comment>
<protein>
    <recommendedName>
        <fullName evidence="12">Imidazole glycerol phosphate synthase subunit HisH</fullName>
        <ecNumber evidence="12">4.3.2.10</ecNumber>
    </recommendedName>
    <alternativeName>
        <fullName evidence="12">IGP synthase glutaminase subunit</fullName>
        <ecNumber evidence="12">3.5.1.2</ecNumber>
    </alternativeName>
    <alternativeName>
        <fullName evidence="12">IGP synthase subunit HisH</fullName>
    </alternativeName>
    <alternativeName>
        <fullName evidence="12">ImGP synthase subunit HisH</fullName>
        <shortName evidence="12">IGPS subunit HisH</shortName>
    </alternativeName>
</protein>
<evidence type="ECO:0000256" key="1">
    <source>
        <dbReference type="ARBA" id="ARBA00004496"/>
    </source>
</evidence>
<evidence type="ECO:0000313" key="17">
    <source>
        <dbReference type="Proteomes" id="UP001259340"/>
    </source>
</evidence>
<accession>A0AAW8NQD3</accession>
<dbReference type="Pfam" id="PF00117">
    <property type="entry name" value="GATase"/>
    <property type="match status" value="1"/>
</dbReference>
<comment type="function">
    <text evidence="12">IGPS catalyzes the conversion of PRFAR and glutamine to IGP, AICAR and glutamate. The HisH subunit catalyzes the hydrolysis of glutamine to glutamate and ammonia as part of the synthesis of IGP and AICAR. The resulting ammonia molecule is channeled to the active site of HisF.</text>
</comment>
<reference evidence="15" key="2">
    <citation type="submission" date="2022-11" db="EMBL/GenBank/DDBJ databases">
        <title>Prophages regulate Shewanella fidelis motility and biofilm formation: implications for gut colonization dynamics in Ciona robusta.</title>
        <authorList>
            <person name="Natarajan O."/>
            <person name="Gibboney S.L."/>
            <person name="Young M.N."/>
            <person name="Lim S.J."/>
            <person name="Pluta N."/>
            <person name="Atkinson C.G.F."/>
            <person name="Leigh B.A."/>
            <person name="Liberti A."/>
            <person name="Kees E."/>
            <person name="Breitbart M."/>
            <person name="Gralnick J."/>
            <person name="Dishaw L.J."/>
        </authorList>
    </citation>
    <scope>NUCLEOTIDE SEQUENCE</scope>
    <source>
        <strain evidence="15">3313</strain>
    </source>
</reference>
<evidence type="ECO:0000256" key="7">
    <source>
        <dbReference type="ARBA" id="ARBA00022962"/>
    </source>
</evidence>
<comment type="pathway">
    <text evidence="2 12">Amino-acid biosynthesis; L-histidine biosynthesis; L-histidine from 5-phospho-alpha-D-ribose 1-diphosphate: step 5/9.</text>
</comment>
<evidence type="ECO:0000256" key="10">
    <source>
        <dbReference type="ARBA" id="ARBA00047838"/>
    </source>
</evidence>
<dbReference type="AlphaFoldDB" id="A0AAW8NQD3"/>
<dbReference type="InterPro" id="IPR017926">
    <property type="entry name" value="GATASE"/>
</dbReference>
<dbReference type="GO" id="GO:0005737">
    <property type="term" value="C:cytoplasm"/>
    <property type="evidence" value="ECO:0007669"/>
    <property type="project" value="UniProtKB-SubCell"/>
</dbReference>
<evidence type="ECO:0000256" key="12">
    <source>
        <dbReference type="HAMAP-Rule" id="MF_00278"/>
    </source>
</evidence>
<comment type="catalytic activity">
    <reaction evidence="10 12">
        <text>5-[(5-phospho-1-deoxy-D-ribulos-1-ylimino)methylamino]-1-(5-phospho-beta-D-ribosyl)imidazole-4-carboxamide + L-glutamine = D-erythro-1-(imidazol-4-yl)glycerol 3-phosphate + 5-amino-1-(5-phospho-beta-D-ribosyl)imidazole-4-carboxamide + L-glutamate + H(+)</text>
        <dbReference type="Rhea" id="RHEA:24793"/>
        <dbReference type="ChEBI" id="CHEBI:15378"/>
        <dbReference type="ChEBI" id="CHEBI:29985"/>
        <dbReference type="ChEBI" id="CHEBI:58278"/>
        <dbReference type="ChEBI" id="CHEBI:58359"/>
        <dbReference type="ChEBI" id="CHEBI:58475"/>
        <dbReference type="ChEBI" id="CHEBI:58525"/>
        <dbReference type="EC" id="4.3.2.10"/>
    </reaction>
</comment>
<organism evidence="15 17">
    <name type="scientific">Shewanella fidelis</name>
    <dbReference type="NCBI Taxonomy" id="173509"/>
    <lineage>
        <taxon>Bacteria</taxon>
        <taxon>Pseudomonadati</taxon>
        <taxon>Pseudomonadota</taxon>
        <taxon>Gammaproteobacteria</taxon>
        <taxon>Alteromonadales</taxon>
        <taxon>Shewanellaceae</taxon>
        <taxon>Shewanella</taxon>
    </lineage>
</organism>
<evidence type="ECO:0000256" key="2">
    <source>
        <dbReference type="ARBA" id="ARBA00005091"/>
    </source>
</evidence>
<evidence type="ECO:0000313" key="15">
    <source>
        <dbReference type="EMBL" id="MDR8524124.1"/>
    </source>
</evidence>
<keyword evidence="4 12" id="KW-0963">Cytoplasm</keyword>
<dbReference type="CDD" id="cd01748">
    <property type="entry name" value="GATase1_IGP_Synthase"/>
    <property type="match status" value="1"/>
</dbReference>
<dbReference type="Proteomes" id="UP001259340">
    <property type="component" value="Unassembled WGS sequence"/>
</dbReference>
<evidence type="ECO:0000256" key="9">
    <source>
        <dbReference type="ARBA" id="ARBA00023239"/>
    </source>
</evidence>
<name>A0AAW8NQD3_9GAMM</name>
<evidence type="ECO:0000256" key="13">
    <source>
        <dbReference type="PIRSR" id="PIRSR000495-1"/>
    </source>
</evidence>
<comment type="catalytic activity">
    <reaction evidence="11 12">
        <text>L-glutamine + H2O = L-glutamate + NH4(+)</text>
        <dbReference type="Rhea" id="RHEA:15889"/>
        <dbReference type="ChEBI" id="CHEBI:15377"/>
        <dbReference type="ChEBI" id="CHEBI:28938"/>
        <dbReference type="ChEBI" id="CHEBI:29985"/>
        <dbReference type="ChEBI" id="CHEBI:58359"/>
        <dbReference type="EC" id="3.5.1.2"/>
    </reaction>
</comment>
<dbReference type="PANTHER" id="PTHR42701">
    <property type="entry name" value="IMIDAZOLE GLYCEROL PHOSPHATE SYNTHASE SUBUNIT HISH"/>
    <property type="match status" value="1"/>
</dbReference>
<dbReference type="HAMAP" id="MF_00278">
    <property type="entry name" value="HisH"/>
    <property type="match status" value="1"/>
</dbReference>
<dbReference type="GO" id="GO:0000107">
    <property type="term" value="F:imidazoleglycerol-phosphate synthase activity"/>
    <property type="evidence" value="ECO:0007669"/>
    <property type="project" value="UniProtKB-UniRule"/>
</dbReference>
<evidence type="ECO:0000256" key="3">
    <source>
        <dbReference type="ARBA" id="ARBA00011152"/>
    </source>
</evidence>
<keyword evidence="9 12" id="KW-0456">Lyase</keyword>
<evidence type="ECO:0000313" key="18">
    <source>
        <dbReference type="Proteomes" id="UP001271263"/>
    </source>
</evidence>
<evidence type="ECO:0000313" key="16">
    <source>
        <dbReference type="EMBL" id="MDW4823441.1"/>
    </source>
</evidence>
<gene>
    <name evidence="12 15" type="primary">hisH</name>
    <name evidence="15" type="ORF">OS133_10685</name>
    <name evidence="16" type="ORF">OS134_05030</name>
</gene>
<keyword evidence="8 12" id="KW-0368">Histidine biosynthesis</keyword>
<keyword evidence="5 12" id="KW-0028">Amino-acid biosynthesis</keyword>
<keyword evidence="7 12" id="KW-0315">Glutamine amidotransferase</keyword>
<comment type="subcellular location">
    <subcellularLocation>
        <location evidence="1 12">Cytoplasm</location>
    </subcellularLocation>
</comment>
<feature type="domain" description="Glutamine amidotransferase" evidence="14">
    <location>
        <begin position="34"/>
        <end position="216"/>
    </location>
</feature>
<evidence type="ECO:0000256" key="4">
    <source>
        <dbReference type="ARBA" id="ARBA00022490"/>
    </source>
</evidence>
<dbReference type="GO" id="GO:0004359">
    <property type="term" value="F:glutaminase activity"/>
    <property type="evidence" value="ECO:0007669"/>
    <property type="project" value="UniProtKB-EC"/>
</dbReference>
<dbReference type="GO" id="GO:0016829">
    <property type="term" value="F:lyase activity"/>
    <property type="evidence" value="ECO:0007669"/>
    <property type="project" value="UniProtKB-KW"/>
</dbReference>
<dbReference type="Gene3D" id="3.40.50.880">
    <property type="match status" value="1"/>
</dbReference>
<dbReference type="GO" id="GO:0000105">
    <property type="term" value="P:L-histidine biosynthetic process"/>
    <property type="evidence" value="ECO:0007669"/>
    <property type="project" value="UniProtKB-UniRule"/>
</dbReference>
<comment type="subunit">
    <text evidence="3 12">Heterodimer of HisH and HisF.</text>
</comment>